<keyword evidence="2" id="KW-0963">Cytoplasm</keyword>
<dbReference type="Proteomes" id="UP000823638">
    <property type="component" value="Unassembled WGS sequence"/>
</dbReference>
<reference evidence="3" key="1">
    <citation type="submission" date="2020-10" db="EMBL/GenBank/DDBJ databases">
        <authorList>
            <person name="Gilroy R."/>
        </authorList>
    </citation>
    <scope>NUCLEOTIDE SEQUENCE</scope>
    <source>
        <strain evidence="3">10532</strain>
    </source>
</reference>
<proteinExistence type="inferred from homology"/>
<comment type="function">
    <text evidence="2">An aminoacyl-tRNA editing enzyme that deacylates mischarged D-aminoacyl-tRNAs. Also deacylates mischarged glycyl-tRNA(Ala), protecting cells against glycine mischarging by AlaRS. Acts via tRNA-based rather than protein-based catalysis; rejects L-amino acids rather than detecting D-amino acids in the active site. By recycling D-aminoacyl-tRNA to D-amino acids and free tRNA molecules, this enzyme counteracts the toxicity associated with the formation of D-aminoacyl-tRNA entities in vivo and helps enforce protein L-homochirality.</text>
</comment>
<dbReference type="EMBL" id="JADIMM010000091">
    <property type="protein sequence ID" value="MBO8458155.1"/>
    <property type="molecule type" value="Genomic_DNA"/>
</dbReference>
<dbReference type="GO" id="GO:0043908">
    <property type="term" value="F:Ser(Gly)-tRNA(Ala) hydrolase activity"/>
    <property type="evidence" value="ECO:0007669"/>
    <property type="project" value="UniProtKB-UniRule"/>
</dbReference>
<evidence type="ECO:0000313" key="4">
    <source>
        <dbReference type="Proteomes" id="UP000823638"/>
    </source>
</evidence>
<name>A0A9D9HQK5_9SPIR</name>
<dbReference type="EC" id="3.1.1.-" evidence="2"/>
<dbReference type="PANTHER" id="PTHR10472:SF5">
    <property type="entry name" value="D-AMINOACYL-TRNA DEACYLASE 1"/>
    <property type="match status" value="1"/>
</dbReference>
<comment type="caution">
    <text evidence="3">The sequence shown here is derived from an EMBL/GenBank/DDBJ whole genome shotgun (WGS) entry which is preliminary data.</text>
</comment>
<dbReference type="AlphaFoldDB" id="A0A9D9HQK5"/>
<dbReference type="Gene3D" id="3.50.80.10">
    <property type="entry name" value="D-tyrosyl-tRNA(Tyr) deacylase"/>
    <property type="match status" value="1"/>
</dbReference>
<dbReference type="GO" id="GO:0019478">
    <property type="term" value="P:D-amino acid catabolic process"/>
    <property type="evidence" value="ECO:0007669"/>
    <property type="project" value="UniProtKB-UniRule"/>
</dbReference>
<reference evidence="3" key="2">
    <citation type="journal article" date="2021" name="PeerJ">
        <title>Extensive microbial diversity within the chicken gut microbiome revealed by metagenomics and culture.</title>
        <authorList>
            <person name="Gilroy R."/>
            <person name="Ravi A."/>
            <person name="Getino M."/>
            <person name="Pursley I."/>
            <person name="Horton D.L."/>
            <person name="Alikhan N.F."/>
            <person name="Baker D."/>
            <person name="Gharbi K."/>
            <person name="Hall N."/>
            <person name="Watson M."/>
            <person name="Adriaenssens E.M."/>
            <person name="Foster-Nyarko E."/>
            <person name="Jarju S."/>
            <person name="Secka A."/>
            <person name="Antonio M."/>
            <person name="Oren A."/>
            <person name="Chaudhuri R.R."/>
            <person name="La Ragione R."/>
            <person name="Hildebrand F."/>
            <person name="Pallen M.J."/>
        </authorList>
    </citation>
    <scope>NUCLEOTIDE SEQUENCE</scope>
    <source>
        <strain evidence="3">10532</strain>
    </source>
</reference>
<dbReference type="GO" id="GO:0005737">
    <property type="term" value="C:cytoplasm"/>
    <property type="evidence" value="ECO:0007669"/>
    <property type="project" value="UniProtKB-SubCell"/>
</dbReference>
<dbReference type="GO" id="GO:0106026">
    <property type="term" value="F:Gly-tRNA(Ala) deacylase activity"/>
    <property type="evidence" value="ECO:0007669"/>
    <property type="project" value="UniProtKB-UniRule"/>
</dbReference>
<protein>
    <recommendedName>
        <fullName evidence="2">D-aminoacyl-tRNA deacylase</fullName>
        <shortName evidence="2">DTD</shortName>
        <ecNumber evidence="2">3.1.1.96</ecNumber>
    </recommendedName>
    <alternativeName>
        <fullName evidence="2">Gly-tRNA(Ala) deacylase</fullName>
        <ecNumber evidence="2">3.1.1.-</ecNumber>
    </alternativeName>
</protein>
<gene>
    <name evidence="2" type="primary">dtd</name>
    <name evidence="3" type="ORF">IAA81_08005</name>
</gene>
<dbReference type="InterPro" id="IPR003732">
    <property type="entry name" value="Daa-tRNA_deacyls_DTD"/>
</dbReference>
<comment type="similarity">
    <text evidence="1 2">Belongs to the DTD family.</text>
</comment>
<dbReference type="FunFam" id="3.50.80.10:FF:000001">
    <property type="entry name" value="D-aminoacyl-tRNA deacylase"/>
    <property type="match status" value="1"/>
</dbReference>
<comment type="subcellular location">
    <subcellularLocation>
        <location evidence="2">Cytoplasm</location>
    </subcellularLocation>
</comment>
<keyword evidence="2" id="KW-0820">tRNA-binding</keyword>
<comment type="catalytic activity">
    <reaction evidence="2">
        <text>a D-aminoacyl-tRNA + H2O = a tRNA + a D-alpha-amino acid + H(+)</text>
        <dbReference type="Rhea" id="RHEA:13953"/>
        <dbReference type="Rhea" id="RHEA-COMP:10123"/>
        <dbReference type="Rhea" id="RHEA-COMP:10124"/>
        <dbReference type="ChEBI" id="CHEBI:15377"/>
        <dbReference type="ChEBI" id="CHEBI:15378"/>
        <dbReference type="ChEBI" id="CHEBI:59871"/>
        <dbReference type="ChEBI" id="CHEBI:78442"/>
        <dbReference type="ChEBI" id="CHEBI:79333"/>
        <dbReference type="EC" id="3.1.1.96"/>
    </reaction>
</comment>
<evidence type="ECO:0000256" key="2">
    <source>
        <dbReference type="HAMAP-Rule" id="MF_00518"/>
    </source>
</evidence>
<dbReference type="SUPFAM" id="SSF69500">
    <property type="entry name" value="DTD-like"/>
    <property type="match status" value="1"/>
</dbReference>
<dbReference type="HAMAP" id="MF_00518">
    <property type="entry name" value="Deacylase_Dtd"/>
    <property type="match status" value="1"/>
</dbReference>
<dbReference type="PANTHER" id="PTHR10472">
    <property type="entry name" value="D-TYROSYL-TRNA TYR DEACYLASE"/>
    <property type="match status" value="1"/>
</dbReference>
<evidence type="ECO:0000313" key="3">
    <source>
        <dbReference type="EMBL" id="MBO8458155.1"/>
    </source>
</evidence>
<dbReference type="EC" id="3.1.1.96" evidence="2"/>
<dbReference type="CDD" id="cd00563">
    <property type="entry name" value="Dtyr_deacylase"/>
    <property type="match status" value="1"/>
</dbReference>
<dbReference type="GO" id="GO:0000049">
    <property type="term" value="F:tRNA binding"/>
    <property type="evidence" value="ECO:0007669"/>
    <property type="project" value="UniProtKB-UniRule"/>
</dbReference>
<keyword evidence="2 3" id="KW-0378">Hydrolase</keyword>
<comment type="domain">
    <text evidence="2">A Gly-cisPro motif from one monomer fits into the active site of the other monomer to allow specific chiral rejection of L-amino acids.</text>
</comment>
<evidence type="ECO:0000256" key="1">
    <source>
        <dbReference type="ARBA" id="ARBA00009673"/>
    </source>
</evidence>
<sequence length="145" mass="16321">MRVLVQRVLEAQVKVDGEVKGKIKKGILCFVGFTKDDNEDKCRKLASKIRKLRIFEDQEGKTNLSSKEVNGEILVISQFTLYADTTRGNRPGFENAAKGDFAKNLYEMFLKCCTEEFGNIQKGIFGADMKVSLINDGPFTVMLEL</sequence>
<dbReference type="Pfam" id="PF02580">
    <property type="entry name" value="Tyr_Deacylase"/>
    <property type="match status" value="1"/>
</dbReference>
<dbReference type="GO" id="GO:0051500">
    <property type="term" value="F:D-tyrosyl-tRNA(Tyr) deacylase activity"/>
    <property type="evidence" value="ECO:0007669"/>
    <property type="project" value="TreeGrafter"/>
</dbReference>
<feature type="short sequence motif" description="Gly-cisPro motif, important for rejection of L-amino acids" evidence="2">
    <location>
        <begin position="137"/>
        <end position="138"/>
    </location>
</feature>
<organism evidence="3 4">
    <name type="scientific">Candidatus Gallitreponema excrementavium</name>
    <dbReference type="NCBI Taxonomy" id="2840840"/>
    <lineage>
        <taxon>Bacteria</taxon>
        <taxon>Pseudomonadati</taxon>
        <taxon>Spirochaetota</taxon>
        <taxon>Spirochaetia</taxon>
        <taxon>Spirochaetales</taxon>
        <taxon>Candidatus Gallitreponema</taxon>
    </lineage>
</organism>
<dbReference type="NCBIfam" id="TIGR00256">
    <property type="entry name" value="D-aminoacyl-tRNA deacylase"/>
    <property type="match status" value="1"/>
</dbReference>
<keyword evidence="2" id="KW-0694">RNA-binding</keyword>
<comment type="subunit">
    <text evidence="2">Homodimer.</text>
</comment>
<accession>A0A9D9HQK5</accession>
<dbReference type="InterPro" id="IPR023509">
    <property type="entry name" value="DTD-like_sf"/>
</dbReference>
<comment type="catalytic activity">
    <reaction evidence="2">
        <text>glycyl-tRNA(Ala) + H2O = tRNA(Ala) + glycine + H(+)</text>
        <dbReference type="Rhea" id="RHEA:53744"/>
        <dbReference type="Rhea" id="RHEA-COMP:9657"/>
        <dbReference type="Rhea" id="RHEA-COMP:13640"/>
        <dbReference type="ChEBI" id="CHEBI:15377"/>
        <dbReference type="ChEBI" id="CHEBI:15378"/>
        <dbReference type="ChEBI" id="CHEBI:57305"/>
        <dbReference type="ChEBI" id="CHEBI:78442"/>
        <dbReference type="ChEBI" id="CHEBI:78522"/>
    </reaction>
</comment>